<name>A0A317T2J6_9PEZI</name>
<evidence type="ECO:0000256" key="1">
    <source>
        <dbReference type="ARBA" id="ARBA00022737"/>
    </source>
</evidence>
<feature type="region of interest" description="Disordered" evidence="2">
    <location>
        <begin position="741"/>
        <end position="768"/>
    </location>
</feature>
<evidence type="ECO:0000313" key="6">
    <source>
        <dbReference type="Proteomes" id="UP000246991"/>
    </source>
</evidence>
<evidence type="ECO:0000256" key="2">
    <source>
        <dbReference type="SAM" id="MobiDB-lite"/>
    </source>
</evidence>
<feature type="domain" description="GPI inositol-deacylase winged helix" evidence="3">
    <location>
        <begin position="504"/>
        <end position="581"/>
    </location>
</feature>
<keyword evidence="1" id="KW-0677">Repeat</keyword>
<dbReference type="EMBL" id="PYWC01000001">
    <property type="protein sequence ID" value="PWW80928.1"/>
    <property type="molecule type" value="Genomic_DNA"/>
</dbReference>
<accession>A0A317T2J6</accession>
<dbReference type="PANTHER" id="PTHR10039">
    <property type="entry name" value="AMELOGENIN"/>
    <property type="match status" value="1"/>
</dbReference>
<evidence type="ECO:0000313" key="5">
    <source>
        <dbReference type="EMBL" id="PWW80928.1"/>
    </source>
</evidence>
<organism evidence="5 6">
    <name type="scientific">Tuber magnatum</name>
    <name type="common">white Piedmont truffle</name>
    <dbReference type="NCBI Taxonomy" id="42249"/>
    <lineage>
        <taxon>Eukaryota</taxon>
        <taxon>Fungi</taxon>
        <taxon>Dikarya</taxon>
        <taxon>Ascomycota</taxon>
        <taxon>Pezizomycotina</taxon>
        <taxon>Pezizomycetes</taxon>
        <taxon>Pezizales</taxon>
        <taxon>Tuberaceae</taxon>
        <taxon>Tuber</taxon>
    </lineage>
</organism>
<gene>
    <name evidence="5" type="ORF">C7212DRAFT_341038</name>
</gene>
<keyword evidence="6" id="KW-1185">Reference proteome</keyword>
<dbReference type="InterPro" id="IPR054471">
    <property type="entry name" value="GPIID_WHD"/>
</dbReference>
<dbReference type="Gene3D" id="3.40.50.300">
    <property type="entry name" value="P-loop containing nucleotide triphosphate hydrolases"/>
    <property type="match status" value="1"/>
</dbReference>
<dbReference type="Proteomes" id="UP000246991">
    <property type="component" value="Unassembled WGS sequence"/>
</dbReference>
<dbReference type="InterPro" id="IPR056884">
    <property type="entry name" value="NPHP3-like_N"/>
</dbReference>
<dbReference type="OrthoDB" id="448455at2759"/>
<dbReference type="Pfam" id="PF22939">
    <property type="entry name" value="WHD_GPIID"/>
    <property type="match status" value="1"/>
</dbReference>
<dbReference type="PANTHER" id="PTHR10039:SF14">
    <property type="entry name" value="NACHT DOMAIN-CONTAINING PROTEIN"/>
    <property type="match status" value="1"/>
</dbReference>
<dbReference type="SUPFAM" id="SSF52540">
    <property type="entry name" value="P-loop containing nucleoside triphosphate hydrolases"/>
    <property type="match status" value="1"/>
</dbReference>
<reference evidence="5 6" key="1">
    <citation type="submission" date="2018-03" db="EMBL/GenBank/DDBJ databases">
        <title>Genomes of Pezizomycetes fungi and the evolution of truffles.</title>
        <authorList>
            <person name="Murat C."/>
            <person name="Payen T."/>
            <person name="Noel B."/>
            <person name="Kuo A."/>
            <person name="Martin F.M."/>
        </authorList>
    </citation>
    <scope>NUCLEOTIDE SEQUENCE [LARGE SCALE GENOMIC DNA]</scope>
    <source>
        <strain evidence="5">091103-1</strain>
    </source>
</reference>
<dbReference type="AlphaFoldDB" id="A0A317T2J6"/>
<feature type="domain" description="Nephrocystin 3-like N-terminal" evidence="4">
    <location>
        <begin position="226"/>
        <end position="390"/>
    </location>
</feature>
<evidence type="ECO:0008006" key="7">
    <source>
        <dbReference type="Google" id="ProtNLM"/>
    </source>
</evidence>
<protein>
    <recommendedName>
        <fullName evidence="7">NACHT domain-containing protein</fullName>
    </recommendedName>
</protein>
<sequence length="795" mass="88005">MIIAQGYDGGFGPGVGGALLERQVSGGSAIIGSEVKERGATIHAPKPVRGKLSFWTPGKISSTTITLEYGVRETRLSPDSRQENKAYSSTLHECIAIDARYLWFLMQLEPNSRSRNWLVFACMGGKWMHSRAGTYPYPPIASNVTRGCGWGGKGWLSCAGNDQGDIGGNGGSDGISAPGGFMDYRYDKRGGVDAPEGHAEILQHLYPPGSGYETHRNRIPHAVDKTCAWVTRHAKYQEWLGNKTSGLLWLSADPGCGKSVLASFLVNHLKIRTNAIVCYFFFKDDDEEQRSATFALRAILHQLFRQRNSLSAYAKEAFEAKDKGYIREVETLWDILVKAVAEGECGDVICVVDALDECAEEALAPLIRHITHLRGSQTSRIPLKFFVTSRPSQKLETELGPYATTITAKGEEEAAAISTDLTLVIADGVRRLESYWGQSGRLGYVRELLGAPPDRTFLWVFLVLELLKSSDDGTVEVFTDTVSTAPCDMAEFYTKILDRSTNPDQARRILNIALAATRPLTLGEMDVAFRIDREHKTIKDLPELPIGFEGLLKDVCGILFRIVDSKIFLVHQTAREFLIKGSSPGEGNWQYTLCPKDSNFTLADICISYLSLEEFGNNSFVTDPDSHEREVRERREKVARYREKHYLLGYAATHWAAHFRDSQDRQTELFERAQLICQPRSNRLRTWFAIFAQNSGESPGLTDTLTRLVMESQPGEPGVLDRLLEDGGDVGARAMQYGIAPNASDARSDDNETGVRPGEGINTEGEGKECTMNIDELGLGVPAQASLALWCSQRC</sequence>
<dbReference type="STRING" id="42249.A0A317T2J6"/>
<comment type="caution">
    <text evidence="5">The sequence shown here is derived from an EMBL/GenBank/DDBJ whole genome shotgun (WGS) entry which is preliminary data.</text>
</comment>
<dbReference type="InterPro" id="IPR027417">
    <property type="entry name" value="P-loop_NTPase"/>
</dbReference>
<evidence type="ECO:0000259" key="4">
    <source>
        <dbReference type="Pfam" id="PF24883"/>
    </source>
</evidence>
<proteinExistence type="predicted"/>
<evidence type="ECO:0000259" key="3">
    <source>
        <dbReference type="Pfam" id="PF22939"/>
    </source>
</evidence>
<dbReference type="Pfam" id="PF24883">
    <property type="entry name" value="NPHP3_N"/>
    <property type="match status" value="1"/>
</dbReference>